<accession>A0A379ANR8</accession>
<dbReference type="InterPro" id="IPR006441">
    <property type="entry name" value="Phage_P2_GpN"/>
</dbReference>
<keyword evidence="2" id="KW-1185">Reference proteome</keyword>
<evidence type="ECO:0000313" key="1">
    <source>
        <dbReference type="EMBL" id="SUB23250.1"/>
    </source>
</evidence>
<dbReference type="RefSeq" id="WP_115248685.1">
    <property type="nucleotide sequence ID" value="NZ_JBMMFP010000023.1"/>
</dbReference>
<name>A0A379ANR8_AVIAV</name>
<protein>
    <submittedName>
        <fullName evidence="1">Phage major capsid protein, P2 family</fullName>
    </submittedName>
</protein>
<dbReference type="GeneID" id="300132469"/>
<sequence>MDFLTALHQYRKNKAKQFNAEDQYNKDAFSLEKYEVQAMLEKITQRSDFLKAINAIPVHNEQGRKIFGPLKPNITGRQYLERHIIEQSDHEDGYQVYETDSGITLKWGMLDLFNLYPEKFDQLIDEFVLDQIAANIMQIGWAGKSVAQNTAAVDLSDVNKGWLALLAEQKPENVKATGKNGKLKIFGENADYASLDALAIALRNQLDEHHRNRNDLVFLVGAGLLAREEQPITSATPAEQDKVGLQNHYITNQFGGMKTLTPPQFPLYGAVVTTLQNLSLYTHNRSGRYSIRQDDERKREVVSYWRFEGYVVEDLGLMAAVDPAMVILG</sequence>
<proteinExistence type="predicted"/>
<dbReference type="Proteomes" id="UP000255098">
    <property type="component" value="Unassembled WGS sequence"/>
</dbReference>
<dbReference type="Pfam" id="PF05125">
    <property type="entry name" value="Phage_cap_P2"/>
    <property type="match status" value="1"/>
</dbReference>
<reference evidence="1 2" key="1">
    <citation type="submission" date="2018-06" db="EMBL/GenBank/DDBJ databases">
        <authorList>
            <consortium name="Pathogen Informatics"/>
            <person name="Doyle S."/>
        </authorList>
    </citation>
    <scope>NUCLEOTIDE SEQUENCE [LARGE SCALE GENOMIC DNA]</scope>
    <source>
        <strain evidence="2">NCTC 11297</strain>
    </source>
</reference>
<dbReference type="AlphaFoldDB" id="A0A379ANR8"/>
<organism evidence="1 2">
    <name type="scientific">Avibacterium avium</name>
    <name type="common">Pasteurella avium</name>
    <dbReference type="NCBI Taxonomy" id="751"/>
    <lineage>
        <taxon>Bacteria</taxon>
        <taxon>Pseudomonadati</taxon>
        <taxon>Pseudomonadota</taxon>
        <taxon>Gammaproteobacteria</taxon>
        <taxon>Pasteurellales</taxon>
        <taxon>Pasteurellaceae</taxon>
        <taxon>Avibacterium</taxon>
    </lineage>
</organism>
<gene>
    <name evidence="1" type="ORF">NCTC11297_00243</name>
</gene>
<evidence type="ECO:0000313" key="2">
    <source>
        <dbReference type="Proteomes" id="UP000255098"/>
    </source>
</evidence>
<dbReference type="EMBL" id="UGSP01000001">
    <property type="protein sequence ID" value="SUB23250.1"/>
    <property type="molecule type" value="Genomic_DNA"/>
</dbReference>
<dbReference type="NCBIfam" id="TIGR01551">
    <property type="entry name" value="major_capsid_P2"/>
    <property type="match status" value="1"/>
</dbReference>